<evidence type="ECO:0008006" key="4">
    <source>
        <dbReference type="Google" id="ProtNLM"/>
    </source>
</evidence>
<proteinExistence type="predicted"/>
<dbReference type="EMBL" id="JAURUO010000026">
    <property type="protein sequence ID" value="MDP9729877.1"/>
    <property type="molecule type" value="Genomic_DNA"/>
</dbReference>
<name>A0ABT9M035_9BACL</name>
<feature type="region of interest" description="Disordered" evidence="1">
    <location>
        <begin position="1"/>
        <end position="28"/>
    </location>
</feature>
<comment type="caution">
    <text evidence="2">The sequence shown here is derived from an EMBL/GenBank/DDBJ whole genome shotgun (WGS) entry which is preliminary data.</text>
</comment>
<accession>A0ABT9M035</accession>
<dbReference type="Proteomes" id="UP001229209">
    <property type="component" value="Unassembled WGS sequence"/>
</dbReference>
<evidence type="ECO:0000313" key="3">
    <source>
        <dbReference type="Proteomes" id="UP001229209"/>
    </source>
</evidence>
<evidence type="ECO:0000256" key="1">
    <source>
        <dbReference type="SAM" id="MobiDB-lite"/>
    </source>
</evidence>
<sequence length="87" mass="10077">MRHLPRRERSTSLLPLDENEVGSKAERQNRSQNMTTFYNCFDKLNVAPVCLGRWLLSNPMVFTVSKTLFTVFNKTVNRLNGKSNFLP</sequence>
<evidence type="ECO:0000313" key="2">
    <source>
        <dbReference type="EMBL" id="MDP9729877.1"/>
    </source>
</evidence>
<gene>
    <name evidence="2" type="ORF">J2S04_002854</name>
</gene>
<protein>
    <recommendedName>
        <fullName evidence="4">HTH araC/xylS-type domain-containing protein</fullName>
    </recommendedName>
</protein>
<keyword evidence="3" id="KW-1185">Reference proteome</keyword>
<organism evidence="2 3">
    <name type="scientific">Alicyclobacillus tolerans</name>
    <dbReference type="NCBI Taxonomy" id="90970"/>
    <lineage>
        <taxon>Bacteria</taxon>
        <taxon>Bacillati</taxon>
        <taxon>Bacillota</taxon>
        <taxon>Bacilli</taxon>
        <taxon>Bacillales</taxon>
        <taxon>Alicyclobacillaceae</taxon>
        <taxon>Alicyclobacillus</taxon>
    </lineage>
</organism>
<reference evidence="2 3" key="1">
    <citation type="submission" date="2023-07" db="EMBL/GenBank/DDBJ databases">
        <title>Genomic Encyclopedia of Type Strains, Phase IV (KMG-IV): sequencing the most valuable type-strain genomes for metagenomic binning, comparative biology and taxonomic classification.</title>
        <authorList>
            <person name="Goeker M."/>
        </authorList>
    </citation>
    <scope>NUCLEOTIDE SEQUENCE [LARGE SCALE GENOMIC DNA]</scope>
    <source>
        <strain evidence="2 3">DSM 25924</strain>
    </source>
</reference>